<reference evidence="2 3" key="1">
    <citation type="submission" date="2019-09" db="EMBL/GenBank/DDBJ databases">
        <title>Whole-genome sequence of the purple sulfur bacterium Thiohalocapsa marina DSM 19078.</title>
        <authorList>
            <person name="Kyndt J.A."/>
            <person name="Meyer T.E."/>
        </authorList>
    </citation>
    <scope>NUCLEOTIDE SEQUENCE [LARGE SCALE GENOMIC DNA]</scope>
    <source>
        <strain evidence="2 3">DSM 19078</strain>
    </source>
</reference>
<dbReference type="InterPro" id="IPR053853">
    <property type="entry name" value="FitA-like_RHH"/>
</dbReference>
<dbReference type="EMBL" id="VWXX01000005">
    <property type="protein sequence ID" value="KAA6186375.1"/>
    <property type="molecule type" value="Genomic_DNA"/>
</dbReference>
<feature type="domain" description="Antitoxin FitA-like ribbon-helix-helix" evidence="1">
    <location>
        <begin position="2"/>
        <end position="40"/>
    </location>
</feature>
<dbReference type="InterPro" id="IPR010985">
    <property type="entry name" value="Ribbon_hlx_hlx"/>
</dbReference>
<name>A0A5M8FSB5_9GAMM</name>
<evidence type="ECO:0000313" key="3">
    <source>
        <dbReference type="Proteomes" id="UP000322981"/>
    </source>
</evidence>
<organism evidence="2 3">
    <name type="scientific">Thiohalocapsa marina</name>
    <dbReference type="NCBI Taxonomy" id="424902"/>
    <lineage>
        <taxon>Bacteria</taxon>
        <taxon>Pseudomonadati</taxon>
        <taxon>Pseudomonadota</taxon>
        <taxon>Gammaproteobacteria</taxon>
        <taxon>Chromatiales</taxon>
        <taxon>Chromatiaceae</taxon>
        <taxon>Thiohalocapsa</taxon>
    </lineage>
</organism>
<dbReference type="Gene3D" id="1.10.1220.10">
    <property type="entry name" value="Met repressor-like"/>
    <property type="match status" value="1"/>
</dbReference>
<keyword evidence="2" id="KW-0238">DNA-binding</keyword>
<dbReference type="InterPro" id="IPR013321">
    <property type="entry name" value="Arc_rbn_hlx_hlx"/>
</dbReference>
<dbReference type="GO" id="GO:0006355">
    <property type="term" value="P:regulation of DNA-templated transcription"/>
    <property type="evidence" value="ECO:0007669"/>
    <property type="project" value="InterPro"/>
</dbReference>
<comment type="caution">
    <text evidence="2">The sequence shown here is derived from an EMBL/GenBank/DDBJ whole genome shotgun (WGS) entry which is preliminary data.</text>
</comment>
<dbReference type="Proteomes" id="UP000322981">
    <property type="component" value="Unassembled WGS sequence"/>
</dbReference>
<dbReference type="OrthoDB" id="2389872at2"/>
<dbReference type="AlphaFoldDB" id="A0A5M8FSB5"/>
<sequence>MPALTIKNIPDSLYEQLKANAAAHHRSLNGELIATLEQALLSRPLDAEGQLAEIRALRGQLALPVLDPDAIQTAIDTGRP</sequence>
<keyword evidence="3" id="KW-1185">Reference proteome</keyword>
<proteinExistence type="predicted"/>
<dbReference type="Pfam" id="PF22513">
    <property type="entry name" value="FitA-like_RHH"/>
    <property type="match status" value="1"/>
</dbReference>
<evidence type="ECO:0000259" key="1">
    <source>
        <dbReference type="Pfam" id="PF22513"/>
    </source>
</evidence>
<protein>
    <submittedName>
        <fullName evidence="2">Arc family DNA-binding protein</fullName>
    </submittedName>
</protein>
<dbReference type="SUPFAM" id="SSF47598">
    <property type="entry name" value="Ribbon-helix-helix"/>
    <property type="match status" value="1"/>
</dbReference>
<accession>A0A5M8FSB5</accession>
<dbReference type="RefSeq" id="WP_150091460.1">
    <property type="nucleotide sequence ID" value="NZ_JBFUOH010000031.1"/>
</dbReference>
<dbReference type="GO" id="GO:0003677">
    <property type="term" value="F:DNA binding"/>
    <property type="evidence" value="ECO:0007669"/>
    <property type="project" value="UniProtKB-KW"/>
</dbReference>
<gene>
    <name evidence="2" type="ORF">F2Q65_05305</name>
</gene>
<evidence type="ECO:0000313" key="2">
    <source>
        <dbReference type="EMBL" id="KAA6186375.1"/>
    </source>
</evidence>